<dbReference type="Gene3D" id="3.30.830.10">
    <property type="entry name" value="Metalloenzyme, LuxS/M16 peptidase-like"/>
    <property type="match status" value="4"/>
</dbReference>
<evidence type="ECO:0000256" key="5">
    <source>
        <dbReference type="ARBA" id="ARBA00022801"/>
    </source>
</evidence>
<feature type="domain" description="Peptidase M16 N-terminal" evidence="9">
    <location>
        <begin position="50"/>
        <end position="181"/>
    </location>
</feature>
<evidence type="ECO:0000313" key="11">
    <source>
        <dbReference type="EMBL" id="SJZ39938.1"/>
    </source>
</evidence>
<feature type="domain" description="Peptidase M16 C-terminal" evidence="10">
    <location>
        <begin position="673"/>
        <end position="849"/>
    </location>
</feature>
<evidence type="ECO:0000256" key="6">
    <source>
        <dbReference type="ARBA" id="ARBA00022833"/>
    </source>
</evidence>
<keyword evidence="7" id="KW-0482">Metalloprotease</keyword>
<dbReference type="Pfam" id="PF00675">
    <property type="entry name" value="Peptidase_M16"/>
    <property type="match status" value="1"/>
</dbReference>
<feature type="domain" description="Peptidase M16 C-terminal" evidence="10">
    <location>
        <begin position="201"/>
        <end position="374"/>
    </location>
</feature>
<evidence type="ECO:0000256" key="3">
    <source>
        <dbReference type="ARBA" id="ARBA00022670"/>
    </source>
</evidence>
<dbReference type="GO" id="GO:0004222">
    <property type="term" value="F:metalloendopeptidase activity"/>
    <property type="evidence" value="ECO:0007669"/>
    <property type="project" value="InterPro"/>
</dbReference>
<dbReference type="GeneID" id="70583781"/>
<evidence type="ECO:0000256" key="2">
    <source>
        <dbReference type="ARBA" id="ARBA00007261"/>
    </source>
</evidence>
<keyword evidence="6" id="KW-0862">Zinc</keyword>
<accession>A0A1T4KBV5</accession>
<gene>
    <name evidence="11" type="ORF">SAMN02745782_00127</name>
</gene>
<name>A0A1T4KBV5_VIBCI</name>
<dbReference type="InterPro" id="IPR050626">
    <property type="entry name" value="Peptidase_M16"/>
</dbReference>
<dbReference type="GO" id="GO:0046872">
    <property type="term" value="F:metal ion binding"/>
    <property type="evidence" value="ECO:0007669"/>
    <property type="project" value="UniProtKB-KW"/>
</dbReference>
<dbReference type="OrthoDB" id="9811314at2"/>
<keyword evidence="12" id="KW-1185">Reference proteome</keyword>
<dbReference type="EMBL" id="FUXB01000001">
    <property type="protein sequence ID" value="SJZ39938.1"/>
    <property type="molecule type" value="Genomic_DNA"/>
</dbReference>
<keyword evidence="4" id="KW-0479">Metal-binding</keyword>
<dbReference type="STRING" id="1123491.SAMN02745782_00127"/>
<dbReference type="PANTHER" id="PTHR43690">
    <property type="entry name" value="NARDILYSIN"/>
    <property type="match status" value="1"/>
</dbReference>
<reference evidence="12" key="1">
    <citation type="submission" date="2017-02" db="EMBL/GenBank/DDBJ databases">
        <authorList>
            <person name="Varghese N."/>
            <person name="Submissions S."/>
        </authorList>
    </citation>
    <scope>NUCLEOTIDE SEQUENCE [LARGE SCALE GENOMIC DNA]</scope>
    <source>
        <strain evidence="12">DSM 19608</strain>
    </source>
</reference>
<dbReference type="GO" id="GO:0006508">
    <property type="term" value="P:proteolysis"/>
    <property type="evidence" value="ECO:0007669"/>
    <property type="project" value="UniProtKB-KW"/>
</dbReference>
<evidence type="ECO:0000256" key="1">
    <source>
        <dbReference type="ARBA" id="ARBA00001947"/>
    </source>
</evidence>
<dbReference type="PANTHER" id="PTHR43690:SF17">
    <property type="entry name" value="PROTEIN YHJJ"/>
    <property type="match status" value="1"/>
</dbReference>
<dbReference type="InterPro" id="IPR011765">
    <property type="entry name" value="Pept_M16_N"/>
</dbReference>
<evidence type="ECO:0000256" key="7">
    <source>
        <dbReference type="ARBA" id="ARBA00023049"/>
    </source>
</evidence>
<dbReference type="InterPro" id="IPR011249">
    <property type="entry name" value="Metalloenz_LuxS/M16"/>
</dbReference>
<dbReference type="Proteomes" id="UP000190834">
    <property type="component" value="Unassembled WGS sequence"/>
</dbReference>
<sequence>MKIHLLAGMLCIPLLGCITQAPSTPLQADQQWITGQLENGLTYHLYPDHHQAVSIRLYLHTGSRQESHTQAGYAHFIEHMAFNGSLHYAHNDVITMVQQAGASFGPDLNAYTSYQETVYTLDLPDNLAVDKALLWFRDIADGLTFSPQEVEKEKGVIMGEFRHRYREEKPLEQQYYEHLIATTDYAEHDVLGTKEQVQQASPKSLQTFYQQWYQPQLAEIVITGNITLEQGEEWIQRYFANWKKGTTPRPEPAKRRQQNLQDYVAYVATGEHASFSLLIDRGRHSITTHEQLLDHRLDNIAEQLIDQRLKAVFRDSAQLHSQLYAMSYPVLDQRYTLIGSTFPYQQRSLVQELILSTLSSLRDFGITQEELEAQLHPFKDDLQYAAQNKYDLFPNQHANHRIWAIANQQVLQSTLDFQYGLKQLLNTATVKLVNQRLKQLLHSDAAIIIGADKQESVEQLTDEFSKLKKLRKRRGMQFNTADIDAILHQPTQPGEIITSQSIHSDPEIIQWQLENDVNVYLYRTYSNKNHVHLFYSRVGGVASLPSELYSAADITPMALTRSGIGTMDGSQANSYMKRKNMSMAFIIDTTTHWLNMGFNKQDLDDALAFIHQFSTDPKLDKAQLVTATQTHQENLRQFLTTPLGQFTHEVNLASYTKDSYQQLRYLEGQPTPTFEQVLHVHAHLFKQGKFNLIIVGDIAPSDITPLLRQYIANIPLTVQPPVEINPRFKPSLNNKIEKAINTEDSAIVIHRYIAPDISNQSTKKLFLEDMLHRLATQKLLANIRESKGLDYTPILYVINKDGEPYSDWLMIAHVAPANVTQTEQAFQEVITHLTQSISEEETQTVAKQLIVALKSIYDKPEQMAFMLNRYITHGYGFEGLMNIEVTTQSITAQEMQQRALEIFGDGSTRQVSIMLPK</sequence>
<proteinExistence type="inferred from homology"/>
<evidence type="ECO:0000259" key="9">
    <source>
        <dbReference type="Pfam" id="PF00675"/>
    </source>
</evidence>
<evidence type="ECO:0000313" key="12">
    <source>
        <dbReference type="Proteomes" id="UP000190834"/>
    </source>
</evidence>
<dbReference type="RefSeq" id="WP_078924540.1">
    <property type="nucleotide sequence ID" value="NZ_FUXB01000001.1"/>
</dbReference>
<comment type="cofactor">
    <cofactor evidence="1">
        <name>Zn(2+)</name>
        <dbReference type="ChEBI" id="CHEBI:29105"/>
    </cofactor>
</comment>
<organism evidence="11 12">
    <name type="scientific">Vibrio cincinnatiensis DSM 19608</name>
    <dbReference type="NCBI Taxonomy" id="1123491"/>
    <lineage>
        <taxon>Bacteria</taxon>
        <taxon>Pseudomonadati</taxon>
        <taxon>Pseudomonadota</taxon>
        <taxon>Gammaproteobacteria</taxon>
        <taxon>Vibrionales</taxon>
        <taxon>Vibrionaceae</taxon>
        <taxon>Vibrio</taxon>
    </lineage>
</organism>
<comment type="similarity">
    <text evidence="2 8">Belongs to the peptidase M16 family.</text>
</comment>
<dbReference type="InterPro" id="IPR001431">
    <property type="entry name" value="Pept_M16_Zn_BS"/>
</dbReference>
<dbReference type="InterPro" id="IPR007863">
    <property type="entry name" value="Peptidase_M16_C"/>
</dbReference>
<dbReference type="PROSITE" id="PS00143">
    <property type="entry name" value="INSULINASE"/>
    <property type="match status" value="1"/>
</dbReference>
<keyword evidence="3 11" id="KW-0645">Protease</keyword>
<evidence type="ECO:0000256" key="8">
    <source>
        <dbReference type="RuleBase" id="RU004447"/>
    </source>
</evidence>
<evidence type="ECO:0000259" key="10">
    <source>
        <dbReference type="Pfam" id="PF05193"/>
    </source>
</evidence>
<keyword evidence="5" id="KW-0378">Hydrolase</keyword>
<protein>
    <submittedName>
        <fullName evidence="11">Zinc protease</fullName>
    </submittedName>
</protein>
<dbReference type="Pfam" id="PF05193">
    <property type="entry name" value="Peptidase_M16_C"/>
    <property type="match status" value="2"/>
</dbReference>
<dbReference type="SUPFAM" id="SSF63411">
    <property type="entry name" value="LuxS/MPP-like metallohydrolase"/>
    <property type="match status" value="4"/>
</dbReference>
<evidence type="ECO:0000256" key="4">
    <source>
        <dbReference type="ARBA" id="ARBA00022723"/>
    </source>
</evidence>
<dbReference type="AlphaFoldDB" id="A0A1T4KBV5"/>